<evidence type="ECO:0000256" key="4">
    <source>
        <dbReference type="ARBA" id="ARBA00022801"/>
    </source>
</evidence>
<proteinExistence type="inferred from homology"/>
<dbReference type="InterPro" id="IPR051202">
    <property type="entry name" value="Peptidase_C40"/>
</dbReference>
<evidence type="ECO:0000256" key="8">
    <source>
        <dbReference type="SAM" id="SignalP"/>
    </source>
</evidence>
<evidence type="ECO:0000256" key="6">
    <source>
        <dbReference type="SAM" id="Coils"/>
    </source>
</evidence>
<comment type="caution">
    <text evidence="10">The sequence shown here is derived from an EMBL/GenBank/DDBJ whole genome shotgun (WGS) entry which is preliminary data.</text>
</comment>
<dbReference type="EMBL" id="SSNT01000005">
    <property type="protein sequence ID" value="THF80919.1"/>
    <property type="molecule type" value="Genomic_DNA"/>
</dbReference>
<evidence type="ECO:0000313" key="11">
    <source>
        <dbReference type="Proteomes" id="UP000310334"/>
    </source>
</evidence>
<feature type="signal peptide" evidence="8">
    <location>
        <begin position="1"/>
        <end position="28"/>
    </location>
</feature>
<feature type="domain" description="NlpC/P60" evidence="9">
    <location>
        <begin position="299"/>
        <end position="426"/>
    </location>
</feature>
<keyword evidence="4" id="KW-0378">Hydrolase</keyword>
<dbReference type="Pfam" id="PF00877">
    <property type="entry name" value="NLPC_P60"/>
    <property type="match status" value="1"/>
</dbReference>
<dbReference type="InterPro" id="IPR038765">
    <property type="entry name" value="Papain-like_cys_pep_sf"/>
</dbReference>
<dbReference type="InterPro" id="IPR057309">
    <property type="entry name" value="PcsB_CC"/>
</dbReference>
<evidence type="ECO:0000259" key="9">
    <source>
        <dbReference type="PROSITE" id="PS51935"/>
    </source>
</evidence>
<evidence type="ECO:0000256" key="3">
    <source>
        <dbReference type="ARBA" id="ARBA00022729"/>
    </source>
</evidence>
<dbReference type="Gene3D" id="3.90.1720.10">
    <property type="entry name" value="endopeptidase domain like (from Nostoc punctiforme)"/>
    <property type="match status" value="1"/>
</dbReference>
<dbReference type="OrthoDB" id="9813368at2"/>
<evidence type="ECO:0000256" key="1">
    <source>
        <dbReference type="ARBA" id="ARBA00007074"/>
    </source>
</evidence>
<dbReference type="Pfam" id="PF24568">
    <property type="entry name" value="CC_PcsB"/>
    <property type="match status" value="1"/>
</dbReference>
<dbReference type="AlphaFoldDB" id="A0A4S4C002"/>
<name>A0A4S4C002_9BACI</name>
<dbReference type="GO" id="GO:0008234">
    <property type="term" value="F:cysteine-type peptidase activity"/>
    <property type="evidence" value="ECO:0007669"/>
    <property type="project" value="UniProtKB-KW"/>
</dbReference>
<feature type="compositionally biased region" description="Low complexity" evidence="7">
    <location>
        <begin position="239"/>
        <end position="257"/>
    </location>
</feature>
<dbReference type="Proteomes" id="UP000310334">
    <property type="component" value="Unassembled WGS sequence"/>
</dbReference>
<sequence length="428" mass="46055">MSKKKLIVMNLAVMIGLGSTFAIPSANAESSSSLSEVQQQRSEVQENIANADQDLKKIQEEINHLNAQIKRVDQAIAENNKKMAQTEKEIAAANAEISKMEEEIAVLEETIKNRTEILKQRAISYQHSGGNVDYFDVLVGSSSFSDFVNRAIAVGKIVEADRELLQQHEADQKSLKETQAAKVKKLADLTNLKTELEGMNAQVLEQKANNDELKEQLKNDETATIAAKASLQRKDSNLASEEASIEQSISQQASQSADVELTSGDNVDSSSSSSNSSTSSKKSSTSNKKTVASTPVNSNGTVNDLIRAGYKYFGNSVYVFGGGRSASDIANGRFDCSGFVIWAFSTVGVQLSGNTDSLKHAGTQVSSSNMQPGDLVFFDTYKKDGHVGIYVGGGKFIGSQSSTGVAIANMSSGYWGSKFNGRVVRINL</sequence>
<protein>
    <submittedName>
        <fullName evidence="10">Peptidase</fullName>
    </submittedName>
</protein>
<feature type="chain" id="PRO_5035248468" evidence="8">
    <location>
        <begin position="29"/>
        <end position="428"/>
    </location>
</feature>
<evidence type="ECO:0000256" key="7">
    <source>
        <dbReference type="SAM" id="MobiDB-lite"/>
    </source>
</evidence>
<evidence type="ECO:0000256" key="2">
    <source>
        <dbReference type="ARBA" id="ARBA00022670"/>
    </source>
</evidence>
<keyword evidence="2" id="KW-0645">Protease</keyword>
<organism evidence="10 11">
    <name type="scientific">Metabacillus sediminilitoris</name>
    <dbReference type="NCBI Taxonomy" id="2567941"/>
    <lineage>
        <taxon>Bacteria</taxon>
        <taxon>Bacillati</taxon>
        <taxon>Bacillota</taxon>
        <taxon>Bacilli</taxon>
        <taxon>Bacillales</taxon>
        <taxon>Bacillaceae</taxon>
        <taxon>Metabacillus</taxon>
    </lineage>
</organism>
<gene>
    <name evidence="10" type="ORF">E6W99_07065</name>
</gene>
<keyword evidence="6" id="KW-0175">Coiled coil</keyword>
<keyword evidence="3 8" id="KW-0732">Signal</keyword>
<dbReference type="GO" id="GO:0006508">
    <property type="term" value="P:proteolysis"/>
    <property type="evidence" value="ECO:0007669"/>
    <property type="project" value="UniProtKB-KW"/>
</dbReference>
<dbReference type="RefSeq" id="WP_136352496.1">
    <property type="nucleotide sequence ID" value="NZ_CP046266.1"/>
</dbReference>
<dbReference type="Gene3D" id="6.10.250.3150">
    <property type="match status" value="1"/>
</dbReference>
<dbReference type="PANTHER" id="PTHR47053">
    <property type="entry name" value="MUREIN DD-ENDOPEPTIDASE MEPH-RELATED"/>
    <property type="match status" value="1"/>
</dbReference>
<dbReference type="PANTHER" id="PTHR47053:SF1">
    <property type="entry name" value="MUREIN DD-ENDOPEPTIDASE MEPH-RELATED"/>
    <property type="match status" value="1"/>
</dbReference>
<evidence type="ECO:0000313" key="10">
    <source>
        <dbReference type="EMBL" id="THF80919.1"/>
    </source>
</evidence>
<feature type="coiled-coil region" evidence="6">
    <location>
        <begin position="158"/>
        <end position="223"/>
    </location>
</feature>
<feature type="compositionally biased region" description="Low complexity" evidence="7">
    <location>
        <begin position="269"/>
        <end position="290"/>
    </location>
</feature>
<dbReference type="PROSITE" id="PS51935">
    <property type="entry name" value="NLPC_P60"/>
    <property type="match status" value="1"/>
</dbReference>
<evidence type="ECO:0000256" key="5">
    <source>
        <dbReference type="ARBA" id="ARBA00022807"/>
    </source>
</evidence>
<keyword evidence="11" id="KW-1185">Reference proteome</keyword>
<reference evidence="10 11" key="1">
    <citation type="submission" date="2019-04" db="EMBL/GenBank/DDBJ databases">
        <title>Bacillus sediminilitoris sp. nov., isolated from a tidal flat sediment on the East China Sea.</title>
        <authorList>
            <person name="Wei Y."/>
            <person name="Mao H."/>
            <person name="Fang J."/>
        </authorList>
    </citation>
    <scope>NUCLEOTIDE SEQUENCE [LARGE SCALE GENOMIC DNA]</scope>
    <source>
        <strain evidence="10 11">DSL-17</strain>
    </source>
</reference>
<dbReference type="SUPFAM" id="SSF54001">
    <property type="entry name" value="Cysteine proteinases"/>
    <property type="match status" value="1"/>
</dbReference>
<dbReference type="InterPro" id="IPR000064">
    <property type="entry name" value="NLP_P60_dom"/>
</dbReference>
<accession>A0A4S4C002</accession>
<feature type="coiled-coil region" evidence="6">
    <location>
        <begin position="34"/>
        <end position="117"/>
    </location>
</feature>
<keyword evidence="5" id="KW-0788">Thiol protease</keyword>
<comment type="similarity">
    <text evidence="1">Belongs to the peptidase C40 family.</text>
</comment>
<feature type="region of interest" description="Disordered" evidence="7">
    <location>
        <begin position="231"/>
        <end position="298"/>
    </location>
</feature>